<evidence type="ECO:0000313" key="10">
    <source>
        <dbReference type="EMBL" id="KAK9085796.1"/>
    </source>
</evidence>
<feature type="domain" description="Trichome birefringence-like C-terminal" evidence="8">
    <location>
        <begin position="92"/>
        <end position="357"/>
    </location>
</feature>
<name>A0AAP0E360_9MAGN</name>
<feature type="domain" description="Trichome birefringence-like N-terminal" evidence="9">
    <location>
        <begin position="39"/>
        <end position="91"/>
    </location>
</feature>
<evidence type="ECO:0000256" key="3">
    <source>
        <dbReference type="ARBA" id="ARBA00022692"/>
    </source>
</evidence>
<dbReference type="GO" id="GO:0005794">
    <property type="term" value="C:Golgi apparatus"/>
    <property type="evidence" value="ECO:0007669"/>
    <property type="project" value="TreeGrafter"/>
</dbReference>
<organism evidence="10 11">
    <name type="scientific">Stephania japonica</name>
    <dbReference type="NCBI Taxonomy" id="461633"/>
    <lineage>
        <taxon>Eukaryota</taxon>
        <taxon>Viridiplantae</taxon>
        <taxon>Streptophyta</taxon>
        <taxon>Embryophyta</taxon>
        <taxon>Tracheophyta</taxon>
        <taxon>Spermatophyta</taxon>
        <taxon>Magnoliopsida</taxon>
        <taxon>Ranunculales</taxon>
        <taxon>Menispermaceae</taxon>
        <taxon>Menispermoideae</taxon>
        <taxon>Cissampelideae</taxon>
        <taxon>Stephania</taxon>
    </lineage>
</organism>
<dbReference type="PANTHER" id="PTHR32285">
    <property type="entry name" value="PROTEIN TRICHOME BIREFRINGENCE-LIKE 9-RELATED"/>
    <property type="match status" value="1"/>
</dbReference>
<dbReference type="InterPro" id="IPR025846">
    <property type="entry name" value="TBL_N"/>
</dbReference>
<dbReference type="GO" id="GO:0016413">
    <property type="term" value="F:O-acetyltransferase activity"/>
    <property type="evidence" value="ECO:0007669"/>
    <property type="project" value="InterPro"/>
</dbReference>
<dbReference type="PANTHER" id="PTHR32285:SF42">
    <property type="entry name" value="PROTEIN TRICHOME BIREFRINGENCE-LIKE 37"/>
    <property type="match status" value="1"/>
</dbReference>
<evidence type="ECO:0000256" key="1">
    <source>
        <dbReference type="ARBA" id="ARBA00004167"/>
    </source>
</evidence>
<keyword evidence="11" id="KW-1185">Reference proteome</keyword>
<dbReference type="Pfam" id="PF14416">
    <property type="entry name" value="PMR5N"/>
    <property type="match status" value="1"/>
</dbReference>
<dbReference type="Proteomes" id="UP001417504">
    <property type="component" value="Unassembled WGS sequence"/>
</dbReference>
<evidence type="ECO:0000259" key="8">
    <source>
        <dbReference type="Pfam" id="PF13839"/>
    </source>
</evidence>
<comment type="caution">
    <text evidence="10">The sequence shown here is derived from an EMBL/GenBank/DDBJ whole genome shotgun (WGS) entry which is preliminary data.</text>
</comment>
<dbReference type="InterPro" id="IPR029962">
    <property type="entry name" value="TBL"/>
</dbReference>
<dbReference type="AlphaFoldDB" id="A0AAP0E360"/>
<dbReference type="GO" id="GO:0016020">
    <property type="term" value="C:membrane"/>
    <property type="evidence" value="ECO:0007669"/>
    <property type="project" value="UniProtKB-SubCell"/>
</dbReference>
<evidence type="ECO:0000256" key="5">
    <source>
        <dbReference type="ARBA" id="ARBA00022989"/>
    </source>
</evidence>
<gene>
    <name evidence="10" type="ORF">Sjap_026207</name>
</gene>
<sequence length="359" mass="41550">MEKYYSSFIYLLLLLTFLLYIAEGERVDSLEVVATKRSSCDLFDGTWVFDDTFPLYNSSACPFFEKQFDCLRNHRPNQLYLKYRWKPNGCELPRFDGLDFMMRYSGKKIMFVGDSLSLNQWQSLTCMLHTSDPQAKYTLTQINGLSTFTILKYNIKVMLNRNAFLIDIVGESRGRVLKLDSIDNGKEWLGADMLIFNTWHWWLHTGRKQPWDLIVEGNTTYKDMNRLIAYEKALTTWRKWVDKNVDLTKTSIFFQGVSPDHSNGIDWGEPKANNCLGRSVPFDKSTYPAGQHPAETILKKVLNQLTKPVYLLDVTKLSQLRIDGHPSAYGFSSKKFPDCSHWCLAGVPDTWNQLLYASL</sequence>
<dbReference type="InterPro" id="IPR026057">
    <property type="entry name" value="TBL_C"/>
</dbReference>
<dbReference type="Pfam" id="PF13839">
    <property type="entry name" value="PC-Esterase"/>
    <property type="match status" value="1"/>
</dbReference>
<evidence type="ECO:0008006" key="12">
    <source>
        <dbReference type="Google" id="ProtNLM"/>
    </source>
</evidence>
<feature type="chain" id="PRO_5042884314" description="Trichome birefringence-like N-terminal domain-containing protein" evidence="7">
    <location>
        <begin position="25"/>
        <end position="359"/>
    </location>
</feature>
<keyword evidence="7" id="KW-0732">Signal</keyword>
<reference evidence="10 11" key="1">
    <citation type="submission" date="2024-01" db="EMBL/GenBank/DDBJ databases">
        <title>Genome assemblies of Stephania.</title>
        <authorList>
            <person name="Yang L."/>
        </authorList>
    </citation>
    <scope>NUCLEOTIDE SEQUENCE [LARGE SCALE GENOMIC DNA]</scope>
    <source>
        <strain evidence="10">QJT</strain>
        <tissue evidence="10">Leaf</tissue>
    </source>
</reference>
<keyword evidence="5" id="KW-1133">Transmembrane helix</keyword>
<keyword evidence="6" id="KW-0472">Membrane</keyword>
<proteinExistence type="inferred from homology"/>
<evidence type="ECO:0000313" key="11">
    <source>
        <dbReference type="Proteomes" id="UP001417504"/>
    </source>
</evidence>
<evidence type="ECO:0000256" key="2">
    <source>
        <dbReference type="ARBA" id="ARBA00007727"/>
    </source>
</evidence>
<evidence type="ECO:0000256" key="6">
    <source>
        <dbReference type="ARBA" id="ARBA00023136"/>
    </source>
</evidence>
<keyword evidence="4" id="KW-0735">Signal-anchor</keyword>
<evidence type="ECO:0000256" key="7">
    <source>
        <dbReference type="SAM" id="SignalP"/>
    </source>
</evidence>
<keyword evidence="3" id="KW-0812">Transmembrane</keyword>
<accession>A0AAP0E360</accession>
<comment type="subcellular location">
    <subcellularLocation>
        <location evidence="1">Membrane</location>
        <topology evidence="1">Single-pass membrane protein</topology>
    </subcellularLocation>
</comment>
<evidence type="ECO:0000259" key="9">
    <source>
        <dbReference type="Pfam" id="PF14416"/>
    </source>
</evidence>
<evidence type="ECO:0000256" key="4">
    <source>
        <dbReference type="ARBA" id="ARBA00022968"/>
    </source>
</evidence>
<dbReference type="EMBL" id="JBBNAE010000011">
    <property type="protein sequence ID" value="KAK9085796.1"/>
    <property type="molecule type" value="Genomic_DNA"/>
</dbReference>
<comment type="similarity">
    <text evidence="2">Belongs to the PC-esterase family. TBL subfamily.</text>
</comment>
<protein>
    <recommendedName>
        <fullName evidence="12">Trichome birefringence-like N-terminal domain-containing protein</fullName>
    </recommendedName>
</protein>
<feature type="signal peptide" evidence="7">
    <location>
        <begin position="1"/>
        <end position="24"/>
    </location>
</feature>